<dbReference type="PANTHER" id="PTHR11012">
    <property type="entry name" value="PROTEIN KINASE-LIKE DOMAIN-CONTAINING"/>
    <property type="match status" value="1"/>
</dbReference>
<dbReference type="Proteomes" id="UP000786811">
    <property type="component" value="Unassembled WGS sequence"/>
</dbReference>
<evidence type="ECO:0000313" key="3">
    <source>
        <dbReference type="Proteomes" id="UP000786811"/>
    </source>
</evidence>
<comment type="caution">
    <text evidence="2">The sequence shown here is derived from an EMBL/GenBank/DDBJ whole genome shotgun (WGS) entry which is preliminary data.</text>
</comment>
<dbReference type="SUPFAM" id="SSF56112">
    <property type="entry name" value="Protein kinase-like (PK-like)"/>
    <property type="match status" value="1"/>
</dbReference>
<accession>A0A8J2HIJ5</accession>
<proteinExistence type="predicted"/>
<evidence type="ECO:0000313" key="2">
    <source>
        <dbReference type="EMBL" id="CAG5100465.1"/>
    </source>
</evidence>
<dbReference type="InterPro" id="IPR015897">
    <property type="entry name" value="CHK_kinase-like"/>
</dbReference>
<dbReference type="PANTHER" id="PTHR11012:SF56">
    <property type="entry name" value="CHK KINASE-LIKE DOMAIN-CONTAINING PROTEIN-RELATED"/>
    <property type="match status" value="1"/>
</dbReference>
<dbReference type="InterPro" id="IPR011009">
    <property type="entry name" value="Kinase-like_dom_sf"/>
</dbReference>
<keyword evidence="3" id="KW-1185">Reference proteome</keyword>
<dbReference type="OrthoDB" id="8250698at2759"/>
<sequence>MDLPEWLTAGFIEHALKNADKDSSISVANIDVMMATSIGDNNNSKMYRVSFDITRRKLSKTVTKRGSVIVKVARSTQQLQKELIEDLDIFGVEINIMTEVLKDMESILKNTKLSGRCYFSQQNNPPILVLEDLAPLGFRMADRQAGLDLDHCTLVVRNVAKFHASSLLLCENKPKVKEFCSKGVFGENCPPTLREFITIGMKAMVKAAKSWPELSKECIEKLENLQDSVLFKAFRVLELREDEFNVINHGDVWVNNLMFKYGDKGDVIDQIFVDFQACFYGTPALDLQYFLHTSPSEKVMVHHKNFLIKEYQETLFLTMKIIGCKTCTPSFLYIKKILFDCEIFGFMIASTCLPIMMASKNHAKELDDMLDDGEFNADVYNNEDYRVRMVRMLKEWDDLGVLDGK</sequence>
<dbReference type="AlphaFoldDB" id="A0A8J2HIJ5"/>
<dbReference type="Gene3D" id="3.90.1200.10">
    <property type="match status" value="1"/>
</dbReference>
<evidence type="ECO:0000259" key="1">
    <source>
        <dbReference type="SMART" id="SM00587"/>
    </source>
</evidence>
<reference evidence="2" key="1">
    <citation type="submission" date="2021-04" db="EMBL/GenBank/DDBJ databases">
        <authorList>
            <person name="Chebbi M.A.C M."/>
        </authorList>
    </citation>
    <scope>NUCLEOTIDE SEQUENCE</scope>
</reference>
<feature type="domain" description="CHK kinase-like" evidence="1">
    <location>
        <begin position="128"/>
        <end position="321"/>
    </location>
</feature>
<dbReference type="EMBL" id="CAJNRD030001122">
    <property type="protein sequence ID" value="CAG5100465.1"/>
    <property type="molecule type" value="Genomic_DNA"/>
</dbReference>
<protein>
    <recommendedName>
        <fullName evidence="1">CHK kinase-like domain-containing protein</fullName>
    </recommendedName>
</protein>
<name>A0A8J2HIJ5_COTCN</name>
<dbReference type="Pfam" id="PF02958">
    <property type="entry name" value="EcKL"/>
    <property type="match status" value="1"/>
</dbReference>
<dbReference type="SMART" id="SM00587">
    <property type="entry name" value="CHK"/>
    <property type="match status" value="1"/>
</dbReference>
<dbReference type="InterPro" id="IPR004119">
    <property type="entry name" value="EcKL"/>
</dbReference>
<gene>
    <name evidence="2" type="ORF">HICCMSTLAB_LOCUS9567</name>
</gene>
<organism evidence="2 3">
    <name type="scientific">Cotesia congregata</name>
    <name type="common">Parasitoid wasp</name>
    <name type="synonym">Apanteles congregatus</name>
    <dbReference type="NCBI Taxonomy" id="51543"/>
    <lineage>
        <taxon>Eukaryota</taxon>
        <taxon>Metazoa</taxon>
        <taxon>Ecdysozoa</taxon>
        <taxon>Arthropoda</taxon>
        <taxon>Hexapoda</taxon>
        <taxon>Insecta</taxon>
        <taxon>Pterygota</taxon>
        <taxon>Neoptera</taxon>
        <taxon>Endopterygota</taxon>
        <taxon>Hymenoptera</taxon>
        <taxon>Apocrita</taxon>
        <taxon>Ichneumonoidea</taxon>
        <taxon>Braconidae</taxon>
        <taxon>Microgastrinae</taxon>
        <taxon>Cotesia</taxon>
    </lineage>
</organism>